<keyword evidence="1" id="KW-0812">Transmembrane</keyword>
<evidence type="ECO:0000313" key="2">
    <source>
        <dbReference type="EMBL" id="SUK34506.1"/>
    </source>
</evidence>
<protein>
    <submittedName>
        <fullName evidence="2">Arginine permease</fullName>
    </submittedName>
</protein>
<accession>A0A380DKR6</accession>
<evidence type="ECO:0000313" key="3">
    <source>
        <dbReference type="Proteomes" id="UP000255091"/>
    </source>
</evidence>
<evidence type="ECO:0000256" key="1">
    <source>
        <dbReference type="SAM" id="Phobius"/>
    </source>
</evidence>
<sequence length="91" mass="9867">MTWIVDMSSTGVSIAYFITCLSAAKLFSYNKQSNTYAPVYKTFAIIGSFVSFIFLALLLVPGSPAALTAPSYIALLGMVNHRFNILCDSIS</sequence>
<feature type="transmembrane region" description="Helical" evidence="1">
    <location>
        <begin position="42"/>
        <end position="60"/>
    </location>
</feature>
<keyword evidence="1" id="KW-1133">Transmembrane helix</keyword>
<feature type="transmembrane region" description="Helical" evidence="1">
    <location>
        <begin position="12"/>
        <end position="30"/>
    </location>
</feature>
<dbReference type="EMBL" id="UHAP01000001">
    <property type="protein sequence ID" value="SUK34506.1"/>
    <property type="molecule type" value="Genomic_DNA"/>
</dbReference>
<proteinExistence type="predicted"/>
<name>A0A380DKR6_STAAU</name>
<organism evidence="2 3">
    <name type="scientific">Staphylococcus aureus</name>
    <dbReference type="NCBI Taxonomy" id="1280"/>
    <lineage>
        <taxon>Bacteria</taxon>
        <taxon>Bacillati</taxon>
        <taxon>Bacillota</taxon>
        <taxon>Bacilli</taxon>
        <taxon>Bacillales</taxon>
        <taxon>Staphylococcaceae</taxon>
        <taxon>Staphylococcus</taxon>
    </lineage>
</organism>
<dbReference type="AlphaFoldDB" id="A0A380DKR6"/>
<keyword evidence="1" id="KW-0472">Membrane</keyword>
<gene>
    <name evidence="2" type="ORF">NCTC6133_00689</name>
</gene>
<dbReference type="Proteomes" id="UP000255091">
    <property type="component" value="Unassembled WGS sequence"/>
</dbReference>
<reference evidence="2 3" key="1">
    <citation type="submission" date="2018-06" db="EMBL/GenBank/DDBJ databases">
        <authorList>
            <consortium name="Pathogen Informatics"/>
            <person name="Doyle S."/>
        </authorList>
    </citation>
    <scope>NUCLEOTIDE SEQUENCE [LARGE SCALE GENOMIC DNA]</scope>
    <source>
        <strain evidence="2 3">NCTC6133</strain>
    </source>
</reference>